<proteinExistence type="predicted"/>
<gene>
    <name evidence="1" type="ORF">PML95_07165</name>
</gene>
<evidence type="ECO:0000313" key="2">
    <source>
        <dbReference type="Proteomes" id="UP001179600"/>
    </source>
</evidence>
<sequence>MKSNKKSKIIGITVLISALSFLLMSYQSKLHRGNSNISKAGIMQVWADSYTYQHDGVYNYENGKLYVSFQYVTDEPDSDIVNNDLNRFNQEFLSTKLTETDLESSRLTYNFEDVSLKLTDKYVLLQSKDFKKTFKRNPDNPLRLIDDAKIEYQLIIETP</sequence>
<evidence type="ECO:0000313" key="1">
    <source>
        <dbReference type="EMBL" id="WCG22175.1"/>
    </source>
</evidence>
<dbReference type="AlphaFoldDB" id="A0AAF0BHA7"/>
<organism evidence="1 2">
    <name type="scientific">Vagococcus lutrae</name>
    <dbReference type="NCBI Taxonomy" id="81947"/>
    <lineage>
        <taxon>Bacteria</taxon>
        <taxon>Bacillati</taxon>
        <taxon>Bacillota</taxon>
        <taxon>Bacilli</taxon>
        <taxon>Lactobacillales</taxon>
        <taxon>Enterococcaceae</taxon>
        <taxon>Vagococcus</taxon>
    </lineage>
</organism>
<name>A0AAF0BHA7_9ENTE</name>
<reference evidence="1" key="1">
    <citation type="submission" date="2023-01" db="EMBL/GenBank/DDBJ databases">
        <title>Oxazolidinone resistance genes in florfenicol resistant enterococci from beef cattle and veal calves at slaughter.</title>
        <authorList>
            <person name="Biggel M."/>
        </authorList>
    </citation>
    <scope>NUCLEOTIDE SEQUENCE</scope>
    <source>
        <strain evidence="1">K204-1</strain>
    </source>
</reference>
<accession>A0AAF0BHA7</accession>
<dbReference type="EMBL" id="CP116507">
    <property type="protein sequence ID" value="WCG22175.1"/>
    <property type="molecule type" value="Genomic_DNA"/>
</dbReference>
<dbReference type="RefSeq" id="WP_272163135.1">
    <property type="nucleotide sequence ID" value="NZ_CP116507.1"/>
</dbReference>
<dbReference type="Proteomes" id="UP001179600">
    <property type="component" value="Chromosome"/>
</dbReference>
<protein>
    <submittedName>
        <fullName evidence="1">Uncharacterized protein</fullName>
    </submittedName>
</protein>